<keyword evidence="1" id="KW-0175">Coiled coil</keyword>
<organism evidence="3 4">
    <name type="scientific">Tagetes erecta</name>
    <name type="common">African marigold</name>
    <dbReference type="NCBI Taxonomy" id="13708"/>
    <lineage>
        <taxon>Eukaryota</taxon>
        <taxon>Viridiplantae</taxon>
        <taxon>Streptophyta</taxon>
        <taxon>Embryophyta</taxon>
        <taxon>Tracheophyta</taxon>
        <taxon>Spermatophyta</taxon>
        <taxon>Magnoliopsida</taxon>
        <taxon>eudicotyledons</taxon>
        <taxon>Gunneridae</taxon>
        <taxon>Pentapetalae</taxon>
        <taxon>asterids</taxon>
        <taxon>campanulids</taxon>
        <taxon>Asterales</taxon>
        <taxon>Asteraceae</taxon>
        <taxon>Asteroideae</taxon>
        <taxon>Heliantheae alliance</taxon>
        <taxon>Tageteae</taxon>
        <taxon>Tagetes</taxon>
    </lineage>
</organism>
<keyword evidence="4" id="KW-1185">Reference proteome</keyword>
<feature type="compositionally biased region" description="Basic and acidic residues" evidence="2">
    <location>
        <begin position="162"/>
        <end position="173"/>
    </location>
</feature>
<feature type="coiled-coil region" evidence="1">
    <location>
        <begin position="27"/>
        <end position="66"/>
    </location>
</feature>
<reference evidence="3" key="1">
    <citation type="journal article" date="2023" name="bioRxiv">
        <title>Improved chromosome-level genome assembly for marigold (Tagetes erecta).</title>
        <authorList>
            <person name="Jiang F."/>
            <person name="Yuan L."/>
            <person name="Wang S."/>
            <person name="Wang H."/>
            <person name="Xu D."/>
            <person name="Wang A."/>
            <person name="Fan W."/>
        </authorList>
    </citation>
    <scope>NUCLEOTIDE SEQUENCE</scope>
    <source>
        <strain evidence="3">WSJ</strain>
        <tissue evidence="3">Leaf</tissue>
    </source>
</reference>
<dbReference type="InterPro" id="IPR044984">
    <property type="entry name" value="SMP1"/>
</dbReference>
<evidence type="ECO:0000256" key="2">
    <source>
        <dbReference type="SAM" id="MobiDB-lite"/>
    </source>
</evidence>
<evidence type="ECO:0000256" key="1">
    <source>
        <dbReference type="SAM" id="Coils"/>
    </source>
</evidence>
<dbReference type="GO" id="GO:0010162">
    <property type="term" value="P:seed dormancy process"/>
    <property type="evidence" value="ECO:0007669"/>
    <property type="project" value="InterPro"/>
</dbReference>
<protein>
    <submittedName>
        <fullName evidence="3">Uncharacterized protein</fullName>
    </submittedName>
</protein>
<dbReference type="AlphaFoldDB" id="A0AAD8PBV6"/>
<evidence type="ECO:0000313" key="4">
    <source>
        <dbReference type="Proteomes" id="UP001229421"/>
    </source>
</evidence>
<sequence length="181" mass="20297">MQTSQINFNYSAASDLHSSFHPNTNKLKEITRRVAQDACQVEEEENEEIEEEASKDETKIKVENKRLGFIQSFFMHIILSKSFKDDIKYGTAQAKLSEDETLRVAYKSGTPLEAGKIADSDPIDLFSAAHNISNQQQQTSRLIAESKPVDLFSSARGITNAKNKDDIHDEERTTNVQASGD</sequence>
<accession>A0AAD8PBV6</accession>
<dbReference type="Proteomes" id="UP001229421">
    <property type="component" value="Unassembled WGS sequence"/>
</dbReference>
<gene>
    <name evidence="3" type="ORF">QVD17_05957</name>
</gene>
<evidence type="ECO:0000313" key="3">
    <source>
        <dbReference type="EMBL" id="KAK1440132.1"/>
    </source>
</evidence>
<proteinExistence type="predicted"/>
<dbReference type="PANTHER" id="PTHR37732:SF2">
    <property type="entry name" value="SEED MATURATION PROTEIN 1"/>
    <property type="match status" value="1"/>
</dbReference>
<name>A0AAD8PBV6_TARER</name>
<comment type="caution">
    <text evidence="3">The sequence shown here is derived from an EMBL/GenBank/DDBJ whole genome shotgun (WGS) entry which is preliminary data.</text>
</comment>
<feature type="region of interest" description="Disordered" evidence="2">
    <location>
        <begin position="162"/>
        <end position="181"/>
    </location>
</feature>
<dbReference type="EMBL" id="JAUHHV010000001">
    <property type="protein sequence ID" value="KAK1440132.1"/>
    <property type="molecule type" value="Genomic_DNA"/>
</dbReference>
<dbReference type="PANTHER" id="PTHR37732">
    <property type="entry name" value="OS08G0104400 PROTEIN"/>
    <property type="match status" value="1"/>
</dbReference>